<keyword evidence="3" id="KW-0804">Transcription</keyword>
<dbReference type="PROSITE" id="PS50977">
    <property type="entry name" value="HTH_TETR_2"/>
    <property type="match status" value="1"/>
</dbReference>
<dbReference type="InterPro" id="IPR050109">
    <property type="entry name" value="HTH-type_TetR-like_transc_reg"/>
</dbReference>
<dbReference type="SUPFAM" id="SSF46689">
    <property type="entry name" value="Homeodomain-like"/>
    <property type="match status" value="1"/>
</dbReference>
<keyword evidence="7" id="KW-1185">Reference proteome</keyword>
<evidence type="ECO:0000313" key="6">
    <source>
        <dbReference type="EMBL" id="GIH06932.1"/>
    </source>
</evidence>
<proteinExistence type="predicted"/>
<feature type="domain" description="HTH tetR-type" evidence="5">
    <location>
        <begin position="4"/>
        <end position="64"/>
    </location>
</feature>
<evidence type="ECO:0000313" key="7">
    <source>
        <dbReference type="Proteomes" id="UP000612899"/>
    </source>
</evidence>
<comment type="caution">
    <text evidence="6">The sequence shown here is derived from an EMBL/GenBank/DDBJ whole genome shotgun (WGS) entry which is preliminary data.</text>
</comment>
<evidence type="ECO:0000256" key="2">
    <source>
        <dbReference type="ARBA" id="ARBA00023125"/>
    </source>
</evidence>
<dbReference type="InterPro" id="IPR009057">
    <property type="entry name" value="Homeodomain-like_sf"/>
</dbReference>
<organism evidence="6 7">
    <name type="scientific">Rhizocola hellebori</name>
    <dbReference type="NCBI Taxonomy" id="1392758"/>
    <lineage>
        <taxon>Bacteria</taxon>
        <taxon>Bacillati</taxon>
        <taxon>Actinomycetota</taxon>
        <taxon>Actinomycetes</taxon>
        <taxon>Micromonosporales</taxon>
        <taxon>Micromonosporaceae</taxon>
        <taxon>Rhizocola</taxon>
    </lineage>
</organism>
<dbReference type="RefSeq" id="WP_203910739.1">
    <property type="nucleotide sequence ID" value="NZ_BONY01000031.1"/>
</dbReference>
<dbReference type="EMBL" id="BONY01000031">
    <property type="protein sequence ID" value="GIH06932.1"/>
    <property type="molecule type" value="Genomic_DNA"/>
</dbReference>
<dbReference type="Gene3D" id="1.10.357.10">
    <property type="entry name" value="Tetracycline Repressor, domain 2"/>
    <property type="match status" value="1"/>
</dbReference>
<dbReference type="AlphaFoldDB" id="A0A8J3QBP0"/>
<evidence type="ECO:0000256" key="4">
    <source>
        <dbReference type="PROSITE-ProRule" id="PRU00335"/>
    </source>
</evidence>
<accession>A0A8J3QBP0</accession>
<dbReference type="Proteomes" id="UP000612899">
    <property type="component" value="Unassembled WGS sequence"/>
</dbReference>
<dbReference type="Pfam" id="PF00440">
    <property type="entry name" value="TetR_N"/>
    <property type="match status" value="1"/>
</dbReference>
<feature type="DNA-binding region" description="H-T-H motif" evidence="4">
    <location>
        <begin position="27"/>
        <end position="46"/>
    </location>
</feature>
<dbReference type="GO" id="GO:0000976">
    <property type="term" value="F:transcription cis-regulatory region binding"/>
    <property type="evidence" value="ECO:0007669"/>
    <property type="project" value="TreeGrafter"/>
</dbReference>
<protein>
    <submittedName>
        <fullName evidence="6">TetR family transcriptional regulator</fullName>
    </submittedName>
</protein>
<name>A0A8J3QBP0_9ACTN</name>
<reference evidence="6" key="1">
    <citation type="submission" date="2021-01" db="EMBL/GenBank/DDBJ databases">
        <title>Whole genome shotgun sequence of Rhizocola hellebori NBRC 109834.</title>
        <authorList>
            <person name="Komaki H."/>
            <person name="Tamura T."/>
        </authorList>
    </citation>
    <scope>NUCLEOTIDE SEQUENCE</scope>
    <source>
        <strain evidence="6">NBRC 109834</strain>
    </source>
</reference>
<dbReference type="PANTHER" id="PTHR30055:SF234">
    <property type="entry name" value="HTH-TYPE TRANSCRIPTIONAL REGULATOR BETI"/>
    <property type="match status" value="1"/>
</dbReference>
<gene>
    <name evidence="6" type="ORF">Rhe02_49990</name>
</gene>
<dbReference type="GO" id="GO:0003700">
    <property type="term" value="F:DNA-binding transcription factor activity"/>
    <property type="evidence" value="ECO:0007669"/>
    <property type="project" value="TreeGrafter"/>
</dbReference>
<dbReference type="InterPro" id="IPR001647">
    <property type="entry name" value="HTH_TetR"/>
</dbReference>
<evidence type="ECO:0000256" key="3">
    <source>
        <dbReference type="ARBA" id="ARBA00023163"/>
    </source>
</evidence>
<evidence type="ECO:0000256" key="1">
    <source>
        <dbReference type="ARBA" id="ARBA00023015"/>
    </source>
</evidence>
<evidence type="ECO:0000259" key="5">
    <source>
        <dbReference type="PROSITE" id="PS50977"/>
    </source>
</evidence>
<sequence>MSEVSTRDRLLTAALRLFSMHSFAGTSLQMIADNLGVTKAAIYHHFRTRDEILTAVVQPGLQELREVIARAEAQRSPHARIDTLLTGFVDITVRHRALIGIMGTDPGVAHALSTHPDIVELFGRPLEILSSHEPSPAGEINASLVLSGIACTASSPLLTHIDDETLREHLLSSSRRLLGLRNRHHPAPAGR</sequence>
<dbReference type="PANTHER" id="PTHR30055">
    <property type="entry name" value="HTH-TYPE TRANSCRIPTIONAL REGULATOR RUTR"/>
    <property type="match status" value="1"/>
</dbReference>
<keyword evidence="1" id="KW-0805">Transcription regulation</keyword>
<keyword evidence="2 4" id="KW-0238">DNA-binding</keyword>
<dbReference type="PRINTS" id="PR00455">
    <property type="entry name" value="HTHTETR"/>
</dbReference>